<dbReference type="EMBL" id="VDEP01000439">
    <property type="protein sequence ID" value="KAA1082156.1"/>
    <property type="molecule type" value="Genomic_DNA"/>
</dbReference>
<organism evidence="1 2">
    <name type="scientific">Puccinia graminis f. sp. tritici</name>
    <dbReference type="NCBI Taxonomy" id="56615"/>
    <lineage>
        <taxon>Eukaryota</taxon>
        <taxon>Fungi</taxon>
        <taxon>Dikarya</taxon>
        <taxon>Basidiomycota</taxon>
        <taxon>Pucciniomycotina</taxon>
        <taxon>Pucciniomycetes</taxon>
        <taxon>Pucciniales</taxon>
        <taxon>Pucciniaceae</taxon>
        <taxon>Puccinia</taxon>
    </lineage>
</organism>
<accession>A0A5B0N0W9</accession>
<protein>
    <submittedName>
        <fullName evidence="1">Uncharacterized protein</fullName>
    </submittedName>
</protein>
<gene>
    <name evidence="1" type="ORF">PGTUg99_024204</name>
</gene>
<dbReference type="Proteomes" id="UP000325313">
    <property type="component" value="Unassembled WGS sequence"/>
</dbReference>
<evidence type="ECO:0000313" key="1">
    <source>
        <dbReference type="EMBL" id="KAA1082156.1"/>
    </source>
</evidence>
<reference evidence="1 2" key="1">
    <citation type="submission" date="2019-05" db="EMBL/GenBank/DDBJ databases">
        <title>Emergence of the Ug99 lineage of the wheat stem rust pathogen through somatic hybridization.</title>
        <authorList>
            <person name="Li F."/>
            <person name="Upadhyaya N.M."/>
            <person name="Sperschneider J."/>
            <person name="Matny O."/>
            <person name="Nguyen-Phuc H."/>
            <person name="Mago R."/>
            <person name="Raley C."/>
            <person name="Miller M.E."/>
            <person name="Silverstein K.A.T."/>
            <person name="Henningsen E."/>
            <person name="Hirsch C.D."/>
            <person name="Visser B."/>
            <person name="Pretorius Z.A."/>
            <person name="Steffenson B.J."/>
            <person name="Schwessinger B."/>
            <person name="Dodds P.N."/>
            <person name="Figueroa M."/>
        </authorList>
    </citation>
    <scope>NUCLEOTIDE SEQUENCE [LARGE SCALE GENOMIC DNA]</scope>
    <source>
        <strain evidence="1 2">Ug99</strain>
    </source>
</reference>
<dbReference type="AlphaFoldDB" id="A0A5B0N0W9"/>
<proteinExistence type="predicted"/>
<name>A0A5B0N0W9_PUCGR</name>
<sequence length="65" mass="7509">MNAAGVEPTISRSQGKLLILYRRRAPYHWAMRPLRNVTDIRMWFPRDSPEAVDESGCSDMQLSMV</sequence>
<evidence type="ECO:0000313" key="2">
    <source>
        <dbReference type="Proteomes" id="UP000325313"/>
    </source>
</evidence>
<comment type="caution">
    <text evidence="1">The sequence shown here is derived from an EMBL/GenBank/DDBJ whole genome shotgun (WGS) entry which is preliminary data.</text>
</comment>